<evidence type="ECO:0000313" key="3">
    <source>
        <dbReference type="Proteomes" id="UP000078492"/>
    </source>
</evidence>
<evidence type="ECO:0000313" key="2">
    <source>
        <dbReference type="EMBL" id="KYN12152.1"/>
    </source>
</evidence>
<gene>
    <name evidence="2" type="ORF">ALC57_15681</name>
</gene>
<reference evidence="2 3" key="1">
    <citation type="submission" date="2015-09" db="EMBL/GenBank/DDBJ databases">
        <title>Trachymyrmex cornetzi WGS genome.</title>
        <authorList>
            <person name="Nygaard S."/>
            <person name="Hu H."/>
            <person name="Boomsma J."/>
            <person name="Zhang G."/>
        </authorList>
    </citation>
    <scope>NUCLEOTIDE SEQUENCE [LARGE SCALE GENOMIC DNA]</scope>
    <source>
        <strain evidence="2">Tcor2-1</strain>
        <tissue evidence="2">Whole body</tissue>
    </source>
</reference>
<proteinExistence type="predicted"/>
<protein>
    <submittedName>
        <fullName evidence="2">Uncharacterized protein</fullName>
    </submittedName>
</protein>
<feature type="compositionally biased region" description="Basic residues" evidence="1">
    <location>
        <begin position="95"/>
        <end position="105"/>
    </location>
</feature>
<dbReference type="Proteomes" id="UP000078492">
    <property type="component" value="Unassembled WGS sequence"/>
</dbReference>
<name>A0A151IWJ4_9HYME</name>
<accession>A0A151IWJ4</accession>
<sequence>MRASDTQQLEGGKIFRTRRVQSAIYATVDSRAVAVSPRGCRGLTTSAAATATAARIIEADMARHFRVGEREPLTRTKAASECPVHEYHSPVHSRATLHRSPRRSTRPSDQLAAVRVASREKPTHSGPSNGEITDGRMANQADAQSGARQRRCKDRVKQDVPSRDIF</sequence>
<feature type="region of interest" description="Disordered" evidence="1">
    <location>
        <begin position="69"/>
        <end position="166"/>
    </location>
</feature>
<dbReference type="AlphaFoldDB" id="A0A151IWJ4"/>
<organism evidence="2 3">
    <name type="scientific">Trachymyrmex cornetzi</name>
    <dbReference type="NCBI Taxonomy" id="471704"/>
    <lineage>
        <taxon>Eukaryota</taxon>
        <taxon>Metazoa</taxon>
        <taxon>Ecdysozoa</taxon>
        <taxon>Arthropoda</taxon>
        <taxon>Hexapoda</taxon>
        <taxon>Insecta</taxon>
        <taxon>Pterygota</taxon>
        <taxon>Neoptera</taxon>
        <taxon>Endopterygota</taxon>
        <taxon>Hymenoptera</taxon>
        <taxon>Apocrita</taxon>
        <taxon>Aculeata</taxon>
        <taxon>Formicoidea</taxon>
        <taxon>Formicidae</taxon>
        <taxon>Myrmicinae</taxon>
        <taxon>Trachymyrmex</taxon>
    </lineage>
</organism>
<keyword evidence="3" id="KW-1185">Reference proteome</keyword>
<feature type="compositionally biased region" description="Basic and acidic residues" evidence="1">
    <location>
        <begin position="155"/>
        <end position="166"/>
    </location>
</feature>
<evidence type="ECO:0000256" key="1">
    <source>
        <dbReference type="SAM" id="MobiDB-lite"/>
    </source>
</evidence>
<dbReference type="EMBL" id="KQ980856">
    <property type="protein sequence ID" value="KYN12152.1"/>
    <property type="molecule type" value="Genomic_DNA"/>
</dbReference>